<dbReference type="PANTHER" id="PTHR30069:SF27">
    <property type="entry name" value="BLL4766 PROTEIN"/>
    <property type="match status" value="1"/>
</dbReference>
<evidence type="ECO:0000256" key="5">
    <source>
        <dbReference type="ARBA" id="ARBA00023077"/>
    </source>
</evidence>
<dbReference type="Proteomes" id="UP000243378">
    <property type="component" value="Unassembled WGS sequence"/>
</dbReference>
<dbReference type="InterPro" id="IPR000531">
    <property type="entry name" value="Beta-barrel_TonB"/>
</dbReference>
<feature type="signal peptide" evidence="10">
    <location>
        <begin position="1"/>
        <end position="24"/>
    </location>
</feature>
<keyword evidence="6 8" id="KW-0472">Membrane</keyword>
<comment type="similarity">
    <text evidence="8 9">Belongs to the TonB-dependent receptor family.</text>
</comment>
<evidence type="ECO:0000256" key="3">
    <source>
        <dbReference type="ARBA" id="ARBA00022452"/>
    </source>
</evidence>
<evidence type="ECO:0000256" key="10">
    <source>
        <dbReference type="SAM" id="SignalP"/>
    </source>
</evidence>
<dbReference type="SUPFAM" id="SSF56935">
    <property type="entry name" value="Porins"/>
    <property type="match status" value="1"/>
</dbReference>
<name>A0A1G7RMC7_9GAMM</name>
<evidence type="ECO:0000313" key="14">
    <source>
        <dbReference type="Proteomes" id="UP000243378"/>
    </source>
</evidence>
<evidence type="ECO:0000313" key="13">
    <source>
        <dbReference type="EMBL" id="SDG11921.1"/>
    </source>
</evidence>
<dbReference type="InterPro" id="IPR039426">
    <property type="entry name" value="TonB-dep_rcpt-like"/>
</dbReference>
<evidence type="ECO:0000259" key="12">
    <source>
        <dbReference type="Pfam" id="PF07715"/>
    </source>
</evidence>
<dbReference type="AlphaFoldDB" id="A0A1G7RMC7"/>
<keyword evidence="3 8" id="KW-1134">Transmembrane beta strand</keyword>
<keyword evidence="5 9" id="KW-0798">TonB box</keyword>
<accession>A0A1G7RMC7</accession>
<keyword evidence="2 8" id="KW-0813">Transport</keyword>
<feature type="chain" id="PRO_5017308969" evidence="10">
    <location>
        <begin position="25"/>
        <end position="702"/>
    </location>
</feature>
<reference evidence="13 14" key="1">
    <citation type="submission" date="2016-10" db="EMBL/GenBank/DDBJ databases">
        <authorList>
            <person name="de Groot N.N."/>
        </authorList>
    </citation>
    <scope>NUCLEOTIDE SEQUENCE [LARGE SCALE GENOMIC DNA]</scope>
    <source>
        <strain evidence="13 14">LMG 25475</strain>
    </source>
</reference>
<dbReference type="InterPro" id="IPR037066">
    <property type="entry name" value="Plug_dom_sf"/>
</dbReference>
<evidence type="ECO:0000256" key="1">
    <source>
        <dbReference type="ARBA" id="ARBA00004571"/>
    </source>
</evidence>
<organism evidence="13 14">
    <name type="scientific">Phytopseudomonas seleniipraecipitans</name>
    <dbReference type="NCBI Taxonomy" id="640205"/>
    <lineage>
        <taxon>Bacteria</taxon>
        <taxon>Pseudomonadati</taxon>
        <taxon>Pseudomonadota</taxon>
        <taxon>Gammaproteobacteria</taxon>
        <taxon>Pseudomonadales</taxon>
        <taxon>Pseudomonadaceae</taxon>
        <taxon>Phytopseudomonas</taxon>
    </lineage>
</organism>
<dbReference type="GO" id="GO:0015344">
    <property type="term" value="F:siderophore uptake transmembrane transporter activity"/>
    <property type="evidence" value="ECO:0007669"/>
    <property type="project" value="TreeGrafter"/>
</dbReference>
<dbReference type="PROSITE" id="PS52016">
    <property type="entry name" value="TONB_DEPENDENT_REC_3"/>
    <property type="match status" value="1"/>
</dbReference>
<dbReference type="Gene3D" id="2.40.170.20">
    <property type="entry name" value="TonB-dependent receptor, beta-barrel domain"/>
    <property type="match status" value="1"/>
</dbReference>
<dbReference type="Pfam" id="PF07715">
    <property type="entry name" value="Plug"/>
    <property type="match status" value="1"/>
</dbReference>
<dbReference type="EMBL" id="FNBM01000007">
    <property type="protein sequence ID" value="SDG11921.1"/>
    <property type="molecule type" value="Genomic_DNA"/>
</dbReference>
<evidence type="ECO:0000256" key="7">
    <source>
        <dbReference type="ARBA" id="ARBA00023237"/>
    </source>
</evidence>
<keyword evidence="10" id="KW-0732">Signal</keyword>
<feature type="domain" description="TonB-dependent receptor-like beta-barrel" evidence="11">
    <location>
        <begin position="414"/>
        <end position="667"/>
    </location>
</feature>
<evidence type="ECO:0000256" key="4">
    <source>
        <dbReference type="ARBA" id="ARBA00022692"/>
    </source>
</evidence>
<feature type="domain" description="TonB-dependent receptor plug" evidence="12">
    <location>
        <begin position="48"/>
        <end position="155"/>
    </location>
</feature>
<dbReference type="Pfam" id="PF00593">
    <property type="entry name" value="TonB_dep_Rec_b-barrel"/>
    <property type="match status" value="1"/>
</dbReference>
<evidence type="ECO:0000259" key="11">
    <source>
        <dbReference type="Pfam" id="PF00593"/>
    </source>
</evidence>
<dbReference type="GO" id="GO:0009279">
    <property type="term" value="C:cell outer membrane"/>
    <property type="evidence" value="ECO:0007669"/>
    <property type="project" value="UniProtKB-SubCell"/>
</dbReference>
<dbReference type="Gene3D" id="2.170.130.10">
    <property type="entry name" value="TonB-dependent receptor, plug domain"/>
    <property type="match status" value="1"/>
</dbReference>
<dbReference type="RefSeq" id="WP_244153420.1">
    <property type="nucleotide sequence ID" value="NZ_FNBM01000007.1"/>
</dbReference>
<gene>
    <name evidence="13" type="ORF">SAMN05216381_3190</name>
</gene>
<dbReference type="PANTHER" id="PTHR30069">
    <property type="entry name" value="TONB-DEPENDENT OUTER MEMBRANE RECEPTOR"/>
    <property type="match status" value="1"/>
</dbReference>
<evidence type="ECO:0000256" key="6">
    <source>
        <dbReference type="ARBA" id="ARBA00023136"/>
    </source>
</evidence>
<dbReference type="InterPro" id="IPR012910">
    <property type="entry name" value="Plug_dom"/>
</dbReference>
<sequence>MTIKASPPLSFFLLTLITAGEAAADDLFSGQAVPQVLTATRLKQSPAAVPGSVTVLDSALIKASGARDIAELLRLVPGMMVGYRTGNQPTLNYHGSSASEARRLQVMIDGRSVYHPGLATVDWTDIPVAIEDIERIEVFRGPNTVSYGANALMGVINIFTRQPLDSTGTRLKVTRGQRGIADYYASQGNSWDSGALRLSISGQQDDGFDHDETNAPYRDSRRLERISLSVTQQLTPRQSIDWQLAAKEGSNQRPYVYEPLFPGITLGDTNSDVKARDHAGSLRWSFDQSARHSLSLQSSIQHWERLEHWRACEAEIAFSPQLAELWSLNSDYVRRFTGNPFGPVPAGTAQERALATQIRQQLASGATREVCGTANQNIRETRYDVELQDTFSLSDNLRLLSGLGYRHDQADSETYFSGRLSNQVWRLFGHLEWHVDEHWLLQGGAMLEDDQLTGSSLTPRLAVNYLITPKHGLRAVYSQAVRSPDMYENNANSRYRIRGIQPPPFGQRDADYFLHARGPGNLEQEVIRSHELGYNGLFADAGLSVDLKLFYDEIHNMISEPLRADRFAPDNSHRMRFSGAETQLDWQVSNADRLRLTYAYVDFSATSKTDQRLTARNSGSAGWLRDWGMGWSSGLFYYGADRLNERRFERTDLRLAKRTAFGRNNLEVAGVLQWRLDDEPLTWRENNYDDRRLLYLSAELDF</sequence>
<comment type="subcellular location">
    <subcellularLocation>
        <location evidence="1 8">Cell outer membrane</location>
        <topology evidence="1 8">Multi-pass membrane protein</topology>
    </subcellularLocation>
</comment>
<evidence type="ECO:0000256" key="2">
    <source>
        <dbReference type="ARBA" id="ARBA00022448"/>
    </source>
</evidence>
<evidence type="ECO:0000256" key="8">
    <source>
        <dbReference type="PROSITE-ProRule" id="PRU01360"/>
    </source>
</evidence>
<keyword evidence="4 8" id="KW-0812">Transmembrane</keyword>
<dbReference type="GO" id="GO:0044718">
    <property type="term" value="P:siderophore transmembrane transport"/>
    <property type="evidence" value="ECO:0007669"/>
    <property type="project" value="TreeGrafter"/>
</dbReference>
<keyword evidence="7 8" id="KW-0998">Cell outer membrane</keyword>
<proteinExistence type="inferred from homology"/>
<protein>
    <submittedName>
        <fullName evidence="13">Iron complex outermembrane recepter protein</fullName>
    </submittedName>
</protein>
<dbReference type="STRING" id="640205.SAMN05216381_3190"/>
<dbReference type="InterPro" id="IPR036942">
    <property type="entry name" value="Beta-barrel_TonB_sf"/>
</dbReference>
<evidence type="ECO:0000256" key="9">
    <source>
        <dbReference type="RuleBase" id="RU003357"/>
    </source>
</evidence>